<keyword evidence="10" id="KW-1133">Transmembrane helix</keyword>
<name>A0A6P8R216_GEOSA</name>
<keyword evidence="6 9" id="KW-1015">Disulfide bond</keyword>
<evidence type="ECO:0000256" key="6">
    <source>
        <dbReference type="ARBA" id="ARBA00023157"/>
    </source>
</evidence>
<evidence type="ECO:0000256" key="4">
    <source>
        <dbReference type="ARBA" id="ARBA00022737"/>
    </source>
</evidence>
<sequence length="354" mass="40511">MSWIFGFTAFLCLVGIRAANLHVMRDLGLFNEASRKLKHSTYDTDPEFYNERGKRCKSCPAGYHVKEDCDIPETSGNCMPCKEGTDYTEHPNGLPYCLPCRHCKPDEEVVRKCIGTRNTVCRCRNGTYCPLEHPCEVCLICTDRCPEGKILVSPCNATTDIQCADTKDIPPVNASGQIASILVPVSMITLIIICVFVWIKYMPDAAVCKSLRHFQGCLKVLRIRESNDPERDVNEQNEKKELCEKRRLLLPKAGVDLRKFLDIFINHVPFKHWRRFLRDLGVSDNEIFVAEQNNLHDVKEQQFQLLNSWLDRTGMEASANTLLDALRRIDLRGVAEKISDELVRTSQFEYDMED</sequence>
<feature type="disulfide bond" evidence="9">
    <location>
        <begin position="103"/>
        <end position="121"/>
    </location>
</feature>
<dbReference type="Pfam" id="PF00020">
    <property type="entry name" value="TNFR_c6"/>
    <property type="match status" value="2"/>
</dbReference>
<evidence type="ECO:0000256" key="9">
    <source>
        <dbReference type="PROSITE-ProRule" id="PRU00206"/>
    </source>
</evidence>
<evidence type="ECO:0000256" key="1">
    <source>
        <dbReference type="ARBA" id="ARBA00004370"/>
    </source>
</evidence>
<comment type="subcellular location">
    <subcellularLocation>
        <location evidence="1">Membrane</location>
    </subcellularLocation>
</comment>
<dbReference type="Gene3D" id="2.10.50.10">
    <property type="entry name" value="Tumor Necrosis Factor Receptor, subunit A, domain 2"/>
    <property type="match status" value="3"/>
</dbReference>
<dbReference type="SUPFAM" id="SSF47986">
    <property type="entry name" value="DEATH domain"/>
    <property type="match status" value="1"/>
</dbReference>
<keyword evidence="5 10" id="KW-0472">Membrane</keyword>
<feature type="domain" description="TNFR-Cys" evidence="13">
    <location>
        <begin position="80"/>
        <end position="121"/>
    </location>
</feature>
<evidence type="ECO:0000313" key="15">
    <source>
        <dbReference type="RefSeq" id="XP_033804252.1"/>
    </source>
</evidence>
<feature type="disulfide bond" evidence="9">
    <location>
        <begin position="100"/>
        <end position="113"/>
    </location>
</feature>
<feature type="repeat" description="TNFR-Cys" evidence="9">
    <location>
        <begin position="122"/>
        <end position="163"/>
    </location>
</feature>
<dbReference type="SUPFAM" id="SSF57586">
    <property type="entry name" value="TNF receptor-like"/>
    <property type="match status" value="2"/>
</dbReference>
<dbReference type="PANTHER" id="PTHR46330:SF6">
    <property type="entry name" value="HEMATOPOIETIC DEATH RECEPTOR-RELATED"/>
    <property type="match status" value="1"/>
</dbReference>
<organism evidence="14 15">
    <name type="scientific">Geotrypetes seraphini</name>
    <name type="common">Gaboon caecilian</name>
    <name type="synonym">Caecilia seraphini</name>
    <dbReference type="NCBI Taxonomy" id="260995"/>
    <lineage>
        <taxon>Eukaryota</taxon>
        <taxon>Metazoa</taxon>
        <taxon>Chordata</taxon>
        <taxon>Craniata</taxon>
        <taxon>Vertebrata</taxon>
        <taxon>Euteleostomi</taxon>
        <taxon>Amphibia</taxon>
        <taxon>Gymnophiona</taxon>
        <taxon>Geotrypetes</taxon>
    </lineage>
</organism>
<feature type="disulfide bond" evidence="9">
    <location>
        <begin position="145"/>
        <end position="163"/>
    </location>
</feature>
<dbReference type="PROSITE" id="PS00652">
    <property type="entry name" value="TNFR_NGFR_1"/>
    <property type="match status" value="1"/>
</dbReference>
<keyword evidence="7" id="KW-0675">Receptor</keyword>
<dbReference type="InterPro" id="IPR052491">
    <property type="entry name" value="TNFRSF10"/>
</dbReference>
<dbReference type="GO" id="GO:0004888">
    <property type="term" value="F:transmembrane signaling receptor activity"/>
    <property type="evidence" value="ECO:0007669"/>
    <property type="project" value="UniProtKB-ARBA"/>
</dbReference>
<dbReference type="CDD" id="cd10580">
    <property type="entry name" value="TNFRSF10"/>
    <property type="match status" value="1"/>
</dbReference>
<dbReference type="OrthoDB" id="8848202at2759"/>
<dbReference type="AlphaFoldDB" id="A0A6P8R216"/>
<dbReference type="PROSITE" id="PS50050">
    <property type="entry name" value="TNFR_NGFR_2"/>
    <property type="match status" value="2"/>
</dbReference>
<dbReference type="KEGG" id="gsh:117362256"/>
<dbReference type="CDD" id="cd08315">
    <property type="entry name" value="Death_TRAILR_DR4_DR5"/>
    <property type="match status" value="1"/>
</dbReference>
<reference evidence="15" key="1">
    <citation type="submission" date="2025-08" db="UniProtKB">
        <authorList>
            <consortium name="RefSeq"/>
        </authorList>
    </citation>
    <scope>IDENTIFICATION</scope>
</reference>
<dbReference type="GO" id="GO:0043065">
    <property type="term" value="P:positive regulation of apoptotic process"/>
    <property type="evidence" value="ECO:0007669"/>
    <property type="project" value="TreeGrafter"/>
</dbReference>
<feature type="domain" description="TNFR-Cys" evidence="13">
    <location>
        <begin position="122"/>
        <end position="163"/>
    </location>
</feature>
<keyword evidence="4" id="KW-0677">Repeat</keyword>
<evidence type="ECO:0000259" key="12">
    <source>
        <dbReference type="PROSITE" id="PS50017"/>
    </source>
</evidence>
<evidence type="ECO:0000256" key="3">
    <source>
        <dbReference type="ARBA" id="ARBA00022729"/>
    </source>
</evidence>
<feature type="repeat" description="TNFR-Cys" evidence="9">
    <location>
        <begin position="80"/>
        <end position="121"/>
    </location>
</feature>
<dbReference type="GO" id="GO:0036462">
    <property type="term" value="P:TRAIL-activated apoptotic signaling pathway"/>
    <property type="evidence" value="ECO:0007669"/>
    <property type="project" value="TreeGrafter"/>
</dbReference>
<dbReference type="PANTHER" id="PTHR46330">
    <property type="entry name" value="TUMOR NECROSIS FACTOR RECEPTOR SUPERFAMILY MEMBER 10B"/>
    <property type="match status" value="1"/>
</dbReference>
<dbReference type="RefSeq" id="XP_033804252.1">
    <property type="nucleotide sequence ID" value="XM_033948361.1"/>
</dbReference>
<evidence type="ECO:0000256" key="10">
    <source>
        <dbReference type="SAM" id="Phobius"/>
    </source>
</evidence>
<evidence type="ECO:0000256" key="11">
    <source>
        <dbReference type="SAM" id="SignalP"/>
    </source>
</evidence>
<comment type="caution">
    <text evidence="9">Lacks conserved residue(s) required for the propagation of feature annotation.</text>
</comment>
<dbReference type="GO" id="GO:0005886">
    <property type="term" value="C:plasma membrane"/>
    <property type="evidence" value="ECO:0007669"/>
    <property type="project" value="TreeGrafter"/>
</dbReference>
<dbReference type="Proteomes" id="UP000515159">
    <property type="component" value="Chromosome 6"/>
</dbReference>
<dbReference type="FunFam" id="2.10.50.10:FF:000004">
    <property type="entry name" value="Tumor necrosis factor receptor superfamily member 6"/>
    <property type="match status" value="1"/>
</dbReference>
<keyword evidence="3 11" id="KW-0732">Signal</keyword>
<dbReference type="SMART" id="SM00005">
    <property type="entry name" value="DEATH"/>
    <property type="match status" value="1"/>
</dbReference>
<proteinExistence type="predicted"/>
<dbReference type="InterPro" id="IPR034029">
    <property type="entry name" value="TNFRSF10A/B_death"/>
</dbReference>
<keyword evidence="8" id="KW-0325">Glycoprotein</keyword>
<dbReference type="FunCoup" id="A0A6P8R216">
    <property type="interactions" value="1120"/>
</dbReference>
<evidence type="ECO:0000256" key="7">
    <source>
        <dbReference type="ARBA" id="ARBA00023170"/>
    </source>
</evidence>
<dbReference type="SMART" id="SM00208">
    <property type="entry name" value="TNFR"/>
    <property type="match status" value="2"/>
</dbReference>
<dbReference type="Gene3D" id="1.10.533.10">
    <property type="entry name" value="Death Domain, Fas"/>
    <property type="match status" value="1"/>
</dbReference>
<dbReference type="GO" id="GO:0009986">
    <property type="term" value="C:cell surface"/>
    <property type="evidence" value="ECO:0007669"/>
    <property type="project" value="TreeGrafter"/>
</dbReference>
<feature type="chain" id="PRO_5027568520" evidence="11">
    <location>
        <begin position="19"/>
        <end position="354"/>
    </location>
</feature>
<evidence type="ECO:0000256" key="5">
    <source>
        <dbReference type="ARBA" id="ARBA00023136"/>
    </source>
</evidence>
<feature type="transmembrane region" description="Helical" evidence="10">
    <location>
        <begin position="178"/>
        <end position="199"/>
    </location>
</feature>
<gene>
    <name evidence="15" type="primary">LOC117362256</name>
</gene>
<protein>
    <submittedName>
        <fullName evidence="15">Tumor necrosis factor receptor superfamily member 10B-like</fullName>
    </submittedName>
</protein>
<evidence type="ECO:0000256" key="2">
    <source>
        <dbReference type="ARBA" id="ARBA00022703"/>
    </source>
</evidence>
<dbReference type="InterPro" id="IPR000488">
    <property type="entry name" value="Death_dom"/>
</dbReference>
<dbReference type="InterPro" id="IPR001368">
    <property type="entry name" value="TNFR/NGFR_Cys_rich_reg"/>
</dbReference>
<keyword evidence="2" id="KW-0053">Apoptosis</keyword>
<keyword evidence="14" id="KW-1185">Reference proteome</keyword>
<dbReference type="PROSITE" id="PS50017">
    <property type="entry name" value="DEATH_DOMAIN"/>
    <property type="match status" value="1"/>
</dbReference>
<evidence type="ECO:0000259" key="13">
    <source>
        <dbReference type="PROSITE" id="PS50050"/>
    </source>
</evidence>
<dbReference type="InterPro" id="IPR034024">
    <property type="entry name" value="TNFRSF10_N"/>
</dbReference>
<feature type="signal peptide" evidence="11">
    <location>
        <begin position="1"/>
        <end position="18"/>
    </location>
</feature>
<dbReference type="InParanoid" id="A0A6P8R216"/>
<dbReference type="GeneID" id="117362256"/>
<accession>A0A6P8R216</accession>
<evidence type="ECO:0000256" key="8">
    <source>
        <dbReference type="ARBA" id="ARBA00023180"/>
    </source>
</evidence>
<dbReference type="InterPro" id="IPR011029">
    <property type="entry name" value="DEATH-like_dom_sf"/>
</dbReference>
<feature type="domain" description="Death" evidence="12">
    <location>
        <begin position="273"/>
        <end position="342"/>
    </location>
</feature>
<dbReference type="Pfam" id="PF00531">
    <property type="entry name" value="Death"/>
    <property type="match status" value="1"/>
</dbReference>
<keyword evidence="10" id="KW-0812">Transmembrane</keyword>
<feature type="disulfide bond" evidence="9">
    <location>
        <begin position="123"/>
        <end position="138"/>
    </location>
</feature>
<evidence type="ECO:0000313" key="14">
    <source>
        <dbReference type="Proteomes" id="UP000515159"/>
    </source>
</evidence>